<keyword evidence="1" id="KW-1133">Transmembrane helix</keyword>
<keyword evidence="1" id="KW-0812">Transmembrane</keyword>
<feature type="transmembrane region" description="Helical" evidence="1">
    <location>
        <begin position="24"/>
        <end position="42"/>
    </location>
</feature>
<sequence>MKKTRTNILIVAISKRLAGRKGTLFVFATIALIMSLSLYIIFAERVRAYSITAKTDVLAIQALEHPLNHWELDYKGTLHDIFNDKIYNLQESEFAIKVTGGTELTVTTSESRNTLVVILNNNEDKSAATLYDDGKIINISSYAQIEIETEKSLILPFYGTTSIGDDVSPGIRNILHEGKIRIIEQVLGSDVRYEAGEFTLDAGDRVKLYENFDLGLESTVRGFLFHANGEMLAVNIHGDASIARVYRLGSSGYSVKSSLWQRIVNDPVIVSMTSLLAILFLMFEIFLALRKIVNKEHHEK</sequence>
<proteinExistence type="predicted"/>
<keyword evidence="1" id="KW-0472">Membrane</keyword>
<dbReference type="EMBL" id="JAUHLI010000013">
    <property type="protein sequence ID" value="MEE2002494.1"/>
    <property type="molecule type" value="Genomic_DNA"/>
</dbReference>
<evidence type="ECO:0000313" key="2">
    <source>
        <dbReference type="EMBL" id="MEE2002494.1"/>
    </source>
</evidence>
<reference evidence="2 3" key="1">
    <citation type="submission" date="2023-07" db="EMBL/GenBank/DDBJ databases">
        <title>Alkalimonas sp., MEB108 novel, alkaliphilic bacterium isolated from Lonar Lake, India.</title>
        <authorList>
            <person name="Joshi A."/>
            <person name="Thite S."/>
        </authorList>
    </citation>
    <scope>NUCLEOTIDE SEQUENCE [LARGE SCALE GENOMIC DNA]</scope>
    <source>
        <strain evidence="2 3">MEB108</strain>
    </source>
</reference>
<evidence type="ECO:0000313" key="3">
    <source>
        <dbReference type="Proteomes" id="UP001336314"/>
    </source>
</evidence>
<dbReference type="Proteomes" id="UP001336314">
    <property type="component" value="Unassembled WGS sequence"/>
</dbReference>
<comment type="caution">
    <text evidence="2">The sequence shown here is derived from an EMBL/GenBank/DDBJ whole genome shotgun (WGS) entry which is preliminary data.</text>
</comment>
<organism evidence="2 3">
    <name type="scientific">Alkalimonas cellulosilytica</name>
    <dbReference type="NCBI Taxonomy" id="3058395"/>
    <lineage>
        <taxon>Bacteria</taxon>
        <taxon>Pseudomonadati</taxon>
        <taxon>Pseudomonadota</taxon>
        <taxon>Gammaproteobacteria</taxon>
        <taxon>Alkalimonas</taxon>
    </lineage>
</organism>
<keyword evidence="3" id="KW-1185">Reference proteome</keyword>
<gene>
    <name evidence="2" type="ORF">QWY20_13610</name>
</gene>
<accession>A0ABU7J7W7</accession>
<evidence type="ECO:0008006" key="4">
    <source>
        <dbReference type="Google" id="ProtNLM"/>
    </source>
</evidence>
<feature type="transmembrane region" description="Helical" evidence="1">
    <location>
        <begin position="268"/>
        <end position="289"/>
    </location>
</feature>
<dbReference type="RefSeq" id="WP_330129557.1">
    <property type="nucleotide sequence ID" value="NZ_JAUHLI010000013.1"/>
</dbReference>
<evidence type="ECO:0000256" key="1">
    <source>
        <dbReference type="SAM" id="Phobius"/>
    </source>
</evidence>
<name>A0ABU7J7W7_9GAMM</name>
<protein>
    <recommendedName>
        <fullName evidence="4">MacB-like periplasmic core domain-containing protein</fullName>
    </recommendedName>
</protein>